<evidence type="ECO:0008006" key="3">
    <source>
        <dbReference type="Google" id="ProtNLM"/>
    </source>
</evidence>
<organism evidence="1 2">
    <name type="scientific">Rhizobium viscosum</name>
    <name type="common">Arthrobacter viscosus</name>
    <dbReference type="NCBI Taxonomy" id="1673"/>
    <lineage>
        <taxon>Bacteria</taxon>
        <taxon>Pseudomonadati</taxon>
        <taxon>Pseudomonadota</taxon>
        <taxon>Alphaproteobacteria</taxon>
        <taxon>Hyphomicrobiales</taxon>
        <taxon>Rhizobiaceae</taxon>
        <taxon>Rhizobium/Agrobacterium group</taxon>
        <taxon>Rhizobium</taxon>
    </lineage>
</organism>
<proteinExistence type="predicted"/>
<sequence>MKWDTSASFDPVILVFKDENRRLVVRTVGEAANALMKDWPSDDGEEFLSAVKACLDVMTGKAGADELRAAIIRAADEAGVTALTVFH</sequence>
<dbReference type="EMBL" id="JADBEC010000001">
    <property type="protein sequence ID" value="MBE1506632.1"/>
    <property type="molecule type" value="Genomic_DNA"/>
</dbReference>
<keyword evidence="2" id="KW-1185">Reference proteome</keyword>
<dbReference type="Proteomes" id="UP000620262">
    <property type="component" value="Unassembled WGS sequence"/>
</dbReference>
<dbReference type="Gene3D" id="6.10.250.730">
    <property type="match status" value="1"/>
</dbReference>
<dbReference type="Pfam" id="PF06169">
    <property type="entry name" value="DUF982"/>
    <property type="match status" value="1"/>
</dbReference>
<evidence type="ECO:0000313" key="1">
    <source>
        <dbReference type="EMBL" id="MBE1506632.1"/>
    </source>
</evidence>
<protein>
    <recommendedName>
        <fullName evidence="3">DUF982 domain-containing protein</fullName>
    </recommendedName>
</protein>
<dbReference type="RefSeq" id="WP_192730310.1">
    <property type="nucleotide sequence ID" value="NZ_BAAAVL010000018.1"/>
</dbReference>
<dbReference type="InterPro" id="IPR010385">
    <property type="entry name" value="DUF982"/>
</dbReference>
<comment type="caution">
    <text evidence="1">The sequence shown here is derived from an EMBL/GenBank/DDBJ whole genome shotgun (WGS) entry which is preliminary data.</text>
</comment>
<name>A0ABR9IV02_RHIVS</name>
<gene>
    <name evidence="1" type="ORF">H4W29_003813</name>
</gene>
<reference evidence="1 2" key="1">
    <citation type="submission" date="2020-10" db="EMBL/GenBank/DDBJ databases">
        <title>Sequencing the genomes of 1000 actinobacteria strains.</title>
        <authorList>
            <person name="Klenk H.-P."/>
        </authorList>
    </citation>
    <scope>NUCLEOTIDE SEQUENCE [LARGE SCALE GENOMIC DNA]</scope>
    <source>
        <strain evidence="1 2">DSM 7307</strain>
    </source>
</reference>
<evidence type="ECO:0000313" key="2">
    <source>
        <dbReference type="Proteomes" id="UP000620262"/>
    </source>
</evidence>
<accession>A0ABR9IV02</accession>